<evidence type="ECO:0000313" key="5">
    <source>
        <dbReference type="Proteomes" id="UP000663852"/>
    </source>
</evidence>
<feature type="chain" id="PRO_5035687877" evidence="1">
    <location>
        <begin position="25"/>
        <end position="290"/>
    </location>
</feature>
<comment type="caution">
    <text evidence="3">The sequence shown here is derived from an EMBL/GenBank/DDBJ whole genome shotgun (WGS) entry which is preliminary data.</text>
</comment>
<evidence type="ECO:0000256" key="1">
    <source>
        <dbReference type="SAM" id="SignalP"/>
    </source>
</evidence>
<gene>
    <name evidence="3" type="ORF">EDS130_LOCUS43232</name>
    <name evidence="2" type="ORF">XAT740_LOCUS32663</name>
</gene>
<evidence type="ECO:0000313" key="4">
    <source>
        <dbReference type="Proteomes" id="UP000663828"/>
    </source>
</evidence>
<proteinExistence type="predicted"/>
<evidence type="ECO:0000313" key="2">
    <source>
        <dbReference type="EMBL" id="CAF1373345.1"/>
    </source>
</evidence>
<dbReference type="EMBL" id="CAJNOJ010000692">
    <property type="protein sequence ID" value="CAF1510763.1"/>
    <property type="molecule type" value="Genomic_DNA"/>
</dbReference>
<dbReference type="OrthoDB" id="10000777at2759"/>
<dbReference type="AlphaFoldDB" id="A0A815TSS2"/>
<reference evidence="3" key="1">
    <citation type="submission" date="2021-02" db="EMBL/GenBank/DDBJ databases">
        <authorList>
            <person name="Nowell W R."/>
        </authorList>
    </citation>
    <scope>NUCLEOTIDE SEQUENCE</scope>
</reference>
<feature type="signal peptide" evidence="1">
    <location>
        <begin position="1"/>
        <end position="24"/>
    </location>
</feature>
<evidence type="ECO:0000313" key="3">
    <source>
        <dbReference type="EMBL" id="CAF1510763.1"/>
    </source>
</evidence>
<dbReference type="EMBL" id="CAJNOR010003065">
    <property type="protein sequence ID" value="CAF1373345.1"/>
    <property type="molecule type" value="Genomic_DNA"/>
</dbReference>
<dbReference type="Proteomes" id="UP000663828">
    <property type="component" value="Unassembled WGS sequence"/>
</dbReference>
<dbReference type="Proteomes" id="UP000663852">
    <property type="component" value="Unassembled WGS sequence"/>
</dbReference>
<keyword evidence="1" id="KW-0732">Signal</keyword>
<keyword evidence="4" id="KW-1185">Reference proteome</keyword>
<protein>
    <submittedName>
        <fullName evidence="3">Uncharacterized protein</fullName>
    </submittedName>
</protein>
<sequence>MSRTLQVIIARTLYGFYLIQVAFALTCHQCNNGKNEIFNGTVTADNLSPLTNCTVVKATDGQRHCALGIGWVKTERSLIHVGAAWKREDVVDTDHVETVAGNLDGPVPTAAITHWLYYLCSTDECNRVDRFKLLLQSTKVEFDVDRIAQLLYSPRPQNGSTLNCLFYSNATDTSSALCARPSANISECNYCSLDVKQNTLCTDCFINPNVSQYRFADIRYHLLGNRTIQQTLDIDCNLPQCNTMDYVRRVQEAYKMSFDFDMFLGSNSSVSNFISTFQLIICSLMLIFIL</sequence>
<organism evidence="3 5">
    <name type="scientific">Adineta ricciae</name>
    <name type="common">Rotifer</name>
    <dbReference type="NCBI Taxonomy" id="249248"/>
    <lineage>
        <taxon>Eukaryota</taxon>
        <taxon>Metazoa</taxon>
        <taxon>Spiralia</taxon>
        <taxon>Gnathifera</taxon>
        <taxon>Rotifera</taxon>
        <taxon>Eurotatoria</taxon>
        <taxon>Bdelloidea</taxon>
        <taxon>Adinetida</taxon>
        <taxon>Adinetidae</taxon>
        <taxon>Adineta</taxon>
    </lineage>
</organism>
<accession>A0A815TSS2</accession>
<name>A0A815TSS2_ADIRI</name>